<gene>
    <name evidence="7" type="ORF">SAPINGB_P000006</name>
</gene>
<dbReference type="PANTHER" id="PTHR12858">
    <property type="entry name" value="RIBOSOME BIOGENESIS PROTEIN"/>
    <property type="match status" value="1"/>
</dbReference>
<evidence type="ECO:0000259" key="6">
    <source>
        <dbReference type="PROSITE" id="PS51714"/>
    </source>
</evidence>
<dbReference type="PANTHER" id="PTHR12858:SF1">
    <property type="entry name" value="PRE-RRNA-PROCESSING PROTEIN TSR1 HOMOLOG"/>
    <property type="match status" value="1"/>
</dbReference>
<accession>A0A5E8AWE1</accession>
<dbReference type="GO" id="GO:0003924">
    <property type="term" value="F:GTPase activity"/>
    <property type="evidence" value="ECO:0007669"/>
    <property type="project" value="TreeGrafter"/>
</dbReference>
<dbReference type="InterPro" id="IPR039761">
    <property type="entry name" value="Bms1/Tsr1"/>
</dbReference>
<dbReference type="SMART" id="SM00785">
    <property type="entry name" value="AARP2CN"/>
    <property type="match status" value="1"/>
</dbReference>
<evidence type="ECO:0000313" key="8">
    <source>
        <dbReference type="Proteomes" id="UP000398389"/>
    </source>
</evidence>
<evidence type="ECO:0000256" key="1">
    <source>
        <dbReference type="ARBA" id="ARBA00004604"/>
    </source>
</evidence>
<dbReference type="GeneID" id="43578831"/>
<dbReference type="Pfam" id="PF04950">
    <property type="entry name" value="RIBIOP_C"/>
    <property type="match status" value="1"/>
</dbReference>
<dbReference type="GO" id="GO:0030688">
    <property type="term" value="C:preribosome, small subunit precursor"/>
    <property type="evidence" value="ECO:0007669"/>
    <property type="project" value="TreeGrafter"/>
</dbReference>
<proteinExistence type="inferred from homology"/>
<feature type="compositionally biased region" description="Basic residues" evidence="5">
    <location>
        <begin position="1"/>
        <end position="24"/>
    </location>
</feature>
<comment type="subcellular location">
    <subcellularLocation>
        <location evidence="1">Nucleus</location>
        <location evidence="1">Nucleolus</location>
    </subcellularLocation>
</comment>
<feature type="domain" description="Bms1-type G" evidence="6">
    <location>
        <begin position="38"/>
        <end position="197"/>
    </location>
</feature>
<dbReference type="InterPro" id="IPR007034">
    <property type="entry name" value="BMS1_TSR1_C"/>
</dbReference>
<dbReference type="Proteomes" id="UP000398389">
    <property type="component" value="Unassembled WGS sequence"/>
</dbReference>
<dbReference type="PROSITE" id="PS51714">
    <property type="entry name" value="G_BMS1"/>
    <property type="match status" value="1"/>
</dbReference>
<organism evidence="7 8">
    <name type="scientific">Magnusiomyces paraingens</name>
    <dbReference type="NCBI Taxonomy" id="2606893"/>
    <lineage>
        <taxon>Eukaryota</taxon>
        <taxon>Fungi</taxon>
        <taxon>Dikarya</taxon>
        <taxon>Ascomycota</taxon>
        <taxon>Saccharomycotina</taxon>
        <taxon>Dipodascomycetes</taxon>
        <taxon>Dipodascales</taxon>
        <taxon>Dipodascaceae</taxon>
        <taxon>Magnusiomyces</taxon>
    </lineage>
</organism>
<evidence type="ECO:0000256" key="5">
    <source>
        <dbReference type="SAM" id="MobiDB-lite"/>
    </source>
</evidence>
<dbReference type="InterPro" id="IPR030387">
    <property type="entry name" value="G_Bms1/Tsr1_dom"/>
</dbReference>
<evidence type="ECO:0000256" key="2">
    <source>
        <dbReference type="ARBA" id="ARBA00022517"/>
    </source>
</evidence>
<protein>
    <recommendedName>
        <fullName evidence="6">Bms1-type G domain-containing protein</fullName>
    </recommendedName>
</protein>
<dbReference type="GO" id="GO:0005730">
    <property type="term" value="C:nucleolus"/>
    <property type="evidence" value="ECO:0007669"/>
    <property type="project" value="UniProtKB-SubCell"/>
</dbReference>
<sequence>MSGVQHHRATLKKNHKSFKSRHSTKGQIKTVQKGSQGLSKVVTIVPLSSSIDAKSVVTSIIGSVDQQAEVNSPGITSVYLDRFKQNLTFVIPPASFLAIIDSAKVADFVVFALSATEEVDKFGELCIRTIESQGVSSVFSVISNLNDVDTIKKQTEVKSSLSSYFSHFFPSSDKPFTISNSAESLNLCRSLCQKYPKGINWRDERPYILADKFYWQDDSNSENGGYLAVEGVVRGKGIDPNRLIHIPDFGDFQVAKIAKRQFQRHSVLKEDISNESEFPDSSQDDVDPFINIDADMMSDEEEYDMTAEPSIEQGVRLDDHLYFRDEYKEDLDQKLKSRKIPKGMSSYQARWILDDDEFSDEDISDNEEMEDENGEGDFGISKPVASEYEPTDAGEIEMDNFVDLAADEEELQLKEFRQRARDNLDFPDEIELSPTVSAKDRMIRYRGLKNLRSCTWDADEKDSRAPEEWKRLLRVANYKGTRTRVLKESLQNARIDVGTPVTIFIKCDRNLVELLGQAPLILYGLLQYENKMVVLNFAIQQSTEYEEPIAAKETLIIQCGPRRYTANPIFSQAGKSSNNVYKYQRFIYPGESATATVIAPIMFGNVPTLFFKKVDQELRLAATGSIFNADHSRILAKRSVLTGHPFKIHKRVVTIRYMFFNRDDIMWFKAVPLFTRMGNSGYIKEPLGTHGYFKATFDRKIHAQDTVAMALYKRVWPRVATLWDGNI</sequence>
<dbReference type="OrthoDB" id="119302at2759"/>
<reference evidence="7 8" key="1">
    <citation type="submission" date="2019-09" db="EMBL/GenBank/DDBJ databases">
        <authorList>
            <person name="Brejova B."/>
        </authorList>
    </citation>
    <scope>NUCLEOTIDE SEQUENCE [LARGE SCALE GENOMIC DNA]</scope>
</reference>
<dbReference type="Pfam" id="PF08142">
    <property type="entry name" value="AARP2CN"/>
    <property type="match status" value="1"/>
</dbReference>
<dbReference type="GO" id="GO:0034511">
    <property type="term" value="F:U3 snoRNA binding"/>
    <property type="evidence" value="ECO:0007669"/>
    <property type="project" value="TreeGrafter"/>
</dbReference>
<feature type="region of interest" description="Disordered" evidence="5">
    <location>
        <begin position="1"/>
        <end position="32"/>
    </location>
</feature>
<dbReference type="GO" id="GO:0000479">
    <property type="term" value="P:endonucleolytic cleavage of tricistronic rRNA transcript (SSU-rRNA, 5.8S rRNA, LSU-rRNA)"/>
    <property type="evidence" value="ECO:0007669"/>
    <property type="project" value="TreeGrafter"/>
</dbReference>
<dbReference type="AlphaFoldDB" id="A0A5E8AWE1"/>
<evidence type="ECO:0000256" key="3">
    <source>
        <dbReference type="ARBA" id="ARBA00023242"/>
    </source>
</evidence>
<keyword evidence="8" id="KW-1185">Reference proteome</keyword>
<feature type="region of interest" description="Disordered" evidence="5">
    <location>
        <begin position="364"/>
        <end position="384"/>
    </location>
</feature>
<keyword evidence="2" id="KW-0690">Ribosome biogenesis</keyword>
<dbReference type="RefSeq" id="XP_031850622.1">
    <property type="nucleotide sequence ID" value="XM_031994731.1"/>
</dbReference>
<dbReference type="InterPro" id="IPR012948">
    <property type="entry name" value="AARP2CN"/>
</dbReference>
<evidence type="ECO:0000256" key="4">
    <source>
        <dbReference type="ARBA" id="ARBA00038288"/>
    </source>
</evidence>
<dbReference type="Pfam" id="PF22298">
    <property type="entry name" value="Tsr1_G-like"/>
    <property type="match status" value="1"/>
</dbReference>
<dbReference type="EMBL" id="CABVLU010000001">
    <property type="protein sequence ID" value="VVT43483.1"/>
    <property type="molecule type" value="Genomic_DNA"/>
</dbReference>
<dbReference type="GO" id="GO:0000462">
    <property type="term" value="P:maturation of SSU-rRNA from tricistronic rRNA transcript (SSU-rRNA, 5.8S rRNA, LSU-rRNA)"/>
    <property type="evidence" value="ECO:0007669"/>
    <property type="project" value="TreeGrafter"/>
</dbReference>
<feature type="compositionally biased region" description="Acidic residues" evidence="5">
    <location>
        <begin position="364"/>
        <end position="375"/>
    </location>
</feature>
<comment type="similarity">
    <text evidence="4">Belongs to the TRAFAC class translation factor GTPase superfamily. Bms1-like GTPase family. TSR1 subfamily.</text>
</comment>
<dbReference type="SMART" id="SM01362">
    <property type="entry name" value="DUF663"/>
    <property type="match status" value="1"/>
</dbReference>
<evidence type="ECO:0000313" key="7">
    <source>
        <dbReference type="EMBL" id="VVT43483.1"/>
    </source>
</evidence>
<name>A0A5E8AWE1_9ASCO</name>
<keyword evidence="3" id="KW-0539">Nucleus</keyword>
<dbReference type="GO" id="GO:0005525">
    <property type="term" value="F:GTP binding"/>
    <property type="evidence" value="ECO:0007669"/>
    <property type="project" value="TreeGrafter"/>
</dbReference>